<keyword evidence="4 6" id="KW-0472">Membrane</keyword>
<evidence type="ECO:0000256" key="3">
    <source>
        <dbReference type="ARBA" id="ARBA00022989"/>
    </source>
</evidence>
<comment type="caution">
    <text evidence="8">The sequence shown here is derived from an EMBL/GenBank/DDBJ whole genome shotgun (WGS) entry which is preliminary data.</text>
</comment>
<proteinExistence type="inferred from homology"/>
<evidence type="ECO:0000259" key="7">
    <source>
        <dbReference type="Pfam" id="PF20684"/>
    </source>
</evidence>
<evidence type="ECO:0000256" key="6">
    <source>
        <dbReference type="SAM" id="Phobius"/>
    </source>
</evidence>
<dbReference type="RefSeq" id="XP_056786651.1">
    <property type="nucleotide sequence ID" value="XM_056938269.1"/>
</dbReference>
<dbReference type="AlphaFoldDB" id="A0A9W9WR18"/>
<keyword evidence="3 6" id="KW-1133">Transmembrane helix</keyword>
<evidence type="ECO:0000256" key="1">
    <source>
        <dbReference type="ARBA" id="ARBA00004141"/>
    </source>
</evidence>
<feature type="transmembrane region" description="Helical" evidence="6">
    <location>
        <begin position="49"/>
        <end position="71"/>
    </location>
</feature>
<keyword evidence="2 6" id="KW-0812">Transmembrane</keyword>
<feature type="domain" description="Rhodopsin" evidence="7">
    <location>
        <begin position="33"/>
        <end position="182"/>
    </location>
</feature>
<evidence type="ECO:0000313" key="9">
    <source>
        <dbReference type="Proteomes" id="UP001148312"/>
    </source>
</evidence>
<dbReference type="GeneID" id="81628519"/>
<accession>A0A9W9WR18</accession>
<protein>
    <recommendedName>
        <fullName evidence="7">Rhodopsin domain-containing protein</fullName>
    </recommendedName>
</protein>
<comment type="subcellular location">
    <subcellularLocation>
        <location evidence="1">Membrane</location>
        <topology evidence="1">Multi-pass membrane protein</topology>
    </subcellularLocation>
</comment>
<reference evidence="8" key="2">
    <citation type="journal article" date="2023" name="IMA Fungus">
        <title>Comparative genomic study of the Penicillium genus elucidates a diverse pangenome and 15 lateral gene transfer events.</title>
        <authorList>
            <person name="Petersen C."/>
            <person name="Sorensen T."/>
            <person name="Nielsen M.R."/>
            <person name="Sondergaard T.E."/>
            <person name="Sorensen J.L."/>
            <person name="Fitzpatrick D.A."/>
            <person name="Frisvad J.C."/>
            <person name="Nielsen K.L."/>
        </authorList>
    </citation>
    <scope>NUCLEOTIDE SEQUENCE</scope>
    <source>
        <strain evidence="8">IBT 30728</strain>
    </source>
</reference>
<dbReference type="PANTHER" id="PTHR33048:SF155">
    <property type="entry name" value="INTEGRAL MEMBRANE PROTEIN"/>
    <property type="match status" value="1"/>
</dbReference>
<reference evidence="8" key="1">
    <citation type="submission" date="2022-12" db="EMBL/GenBank/DDBJ databases">
        <authorList>
            <person name="Petersen C."/>
        </authorList>
    </citation>
    <scope>NUCLEOTIDE SEQUENCE</scope>
    <source>
        <strain evidence="8">IBT 30728</strain>
    </source>
</reference>
<sequence>MISMDTVATQRTALMLLIVIWVLTLLATACVVIRLCVRKYMHICGLDDCIIGLSMVSGIGLSFAVAATLSIHHGYGQHYKELNSEQASKALMWNVISLLLGTFVCALTKLAVAAHLDRIWGRVLSLSSRNLMWILTGMAPLFALVTIIIFITECKPLNALWAPAMVEAGQATCRDVSTLILFATFNGGEEYSP</sequence>
<dbReference type="PANTHER" id="PTHR33048">
    <property type="entry name" value="PTH11-LIKE INTEGRAL MEMBRANE PROTEIN (AFU_ORTHOLOGUE AFUA_5G11245)"/>
    <property type="match status" value="1"/>
</dbReference>
<dbReference type="InterPro" id="IPR049326">
    <property type="entry name" value="Rhodopsin_dom_fungi"/>
</dbReference>
<evidence type="ECO:0000256" key="4">
    <source>
        <dbReference type="ARBA" id="ARBA00023136"/>
    </source>
</evidence>
<evidence type="ECO:0000313" key="8">
    <source>
        <dbReference type="EMBL" id="KAJ5472105.1"/>
    </source>
</evidence>
<dbReference type="GO" id="GO:0016020">
    <property type="term" value="C:membrane"/>
    <property type="evidence" value="ECO:0007669"/>
    <property type="project" value="UniProtKB-SubCell"/>
</dbReference>
<feature type="transmembrane region" description="Helical" evidence="6">
    <location>
        <begin position="132"/>
        <end position="151"/>
    </location>
</feature>
<feature type="transmembrane region" description="Helical" evidence="6">
    <location>
        <begin position="91"/>
        <end position="112"/>
    </location>
</feature>
<dbReference type="Pfam" id="PF20684">
    <property type="entry name" value="Fung_rhodopsin"/>
    <property type="match status" value="1"/>
</dbReference>
<feature type="transmembrane region" description="Helical" evidence="6">
    <location>
        <begin position="12"/>
        <end position="37"/>
    </location>
</feature>
<gene>
    <name evidence="8" type="ORF">N7539_008674</name>
</gene>
<dbReference type="InterPro" id="IPR052337">
    <property type="entry name" value="SAT4-like"/>
</dbReference>
<name>A0A9W9WR18_9EURO</name>
<evidence type="ECO:0000256" key="2">
    <source>
        <dbReference type="ARBA" id="ARBA00022692"/>
    </source>
</evidence>
<evidence type="ECO:0000256" key="5">
    <source>
        <dbReference type="ARBA" id="ARBA00038359"/>
    </source>
</evidence>
<keyword evidence="9" id="KW-1185">Reference proteome</keyword>
<comment type="similarity">
    <text evidence="5">Belongs to the SAT4 family.</text>
</comment>
<organism evidence="8 9">
    <name type="scientific">Penicillium diatomitis</name>
    <dbReference type="NCBI Taxonomy" id="2819901"/>
    <lineage>
        <taxon>Eukaryota</taxon>
        <taxon>Fungi</taxon>
        <taxon>Dikarya</taxon>
        <taxon>Ascomycota</taxon>
        <taxon>Pezizomycotina</taxon>
        <taxon>Eurotiomycetes</taxon>
        <taxon>Eurotiomycetidae</taxon>
        <taxon>Eurotiales</taxon>
        <taxon>Aspergillaceae</taxon>
        <taxon>Penicillium</taxon>
    </lineage>
</organism>
<dbReference type="Proteomes" id="UP001148312">
    <property type="component" value="Unassembled WGS sequence"/>
</dbReference>
<dbReference type="EMBL" id="JAPWDQ010000013">
    <property type="protein sequence ID" value="KAJ5472105.1"/>
    <property type="molecule type" value="Genomic_DNA"/>
</dbReference>